<reference evidence="11 12" key="1">
    <citation type="submission" date="2021-05" db="EMBL/GenBank/DDBJ databases">
        <title>Genome Assembly of Synthetic Allotetraploid Brassica napus Reveals Homoeologous Exchanges between Subgenomes.</title>
        <authorList>
            <person name="Davis J.T."/>
        </authorList>
    </citation>
    <scope>NUCLEOTIDE SEQUENCE [LARGE SCALE GENOMIC DNA]</scope>
    <source>
        <strain evidence="12">cv. Da-Ae</strain>
        <tissue evidence="11">Seedling</tissue>
    </source>
</reference>
<gene>
    <name evidence="11" type="ORF">HID58_026586</name>
</gene>
<dbReference type="PROSITE" id="PS00108">
    <property type="entry name" value="PROTEIN_KINASE_ST"/>
    <property type="match status" value="1"/>
</dbReference>
<dbReference type="Pfam" id="PF00687">
    <property type="entry name" value="Ribosomal_L1"/>
    <property type="match status" value="1"/>
</dbReference>
<accession>A0ABQ8CPF9</accession>
<dbReference type="InterPro" id="IPR001387">
    <property type="entry name" value="Cro/C1-type_HTH"/>
</dbReference>
<dbReference type="InterPro" id="IPR016095">
    <property type="entry name" value="Ribosomal_uL1_3-a/b-sand"/>
</dbReference>
<feature type="domain" description="HTH cro/C1-type" evidence="10">
    <location>
        <begin position="467"/>
        <end position="515"/>
    </location>
</feature>
<keyword evidence="8" id="KW-1133">Transmembrane helix</keyword>
<evidence type="ECO:0000256" key="4">
    <source>
        <dbReference type="ARBA" id="ARBA00022777"/>
    </source>
</evidence>
<dbReference type="InterPro" id="IPR001245">
    <property type="entry name" value="Ser-Thr/Tyr_kinase_cat_dom"/>
</dbReference>
<dbReference type="Gene3D" id="1.10.260.40">
    <property type="entry name" value="lambda repressor-like DNA-binding domains"/>
    <property type="match status" value="1"/>
</dbReference>
<evidence type="ECO:0000256" key="1">
    <source>
        <dbReference type="ARBA" id="ARBA00022527"/>
    </source>
</evidence>
<evidence type="ECO:0000259" key="10">
    <source>
        <dbReference type="PROSITE" id="PS50943"/>
    </source>
</evidence>
<dbReference type="PANTHER" id="PTHR47989:SF15">
    <property type="entry name" value="SERINE_THREONINE-PROTEIN KINASE PBL7 ISOFORM X1-RELATED"/>
    <property type="match status" value="1"/>
</dbReference>
<evidence type="ECO:0000256" key="2">
    <source>
        <dbReference type="ARBA" id="ARBA00022679"/>
    </source>
</evidence>
<dbReference type="Proteomes" id="UP000824890">
    <property type="component" value="Unassembled WGS sequence"/>
</dbReference>
<dbReference type="PANTHER" id="PTHR47989">
    <property type="entry name" value="OS01G0750732 PROTEIN"/>
    <property type="match status" value="1"/>
</dbReference>
<feature type="transmembrane region" description="Helical" evidence="8">
    <location>
        <begin position="596"/>
        <end position="619"/>
    </location>
</feature>
<dbReference type="InterPro" id="IPR028364">
    <property type="entry name" value="Ribosomal_uL1/biogenesis"/>
</dbReference>
<dbReference type="SMART" id="SM00530">
    <property type="entry name" value="HTH_XRE"/>
    <property type="match status" value="1"/>
</dbReference>
<dbReference type="InterPro" id="IPR017441">
    <property type="entry name" value="Protein_kinase_ATP_BS"/>
</dbReference>
<keyword evidence="8" id="KW-0472">Membrane</keyword>
<dbReference type="SUPFAM" id="SSF56112">
    <property type="entry name" value="Protein kinase-like (PK-like)"/>
    <property type="match status" value="1"/>
</dbReference>
<feature type="region of interest" description="Disordered" evidence="7">
    <location>
        <begin position="1"/>
        <end position="23"/>
    </location>
</feature>
<evidence type="ECO:0000313" key="12">
    <source>
        <dbReference type="Proteomes" id="UP000824890"/>
    </source>
</evidence>
<dbReference type="Pfam" id="PF07714">
    <property type="entry name" value="PK_Tyr_Ser-Thr"/>
    <property type="match status" value="1"/>
</dbReference>
<dbReference type="Gene3D" id="3.40.50.790">
    <property type="match status" value="1"/>
</dbReference>
<protein>
    <submittedName>
        <fullName evidence="11">Uncharacterized protein</fullName>
    </submittedName>
</protein>
<dbReference type="CDD" id="cd14066">
    <property type="entry name" value="STKc_IRAK"/>
    <property type="match status" value="1"/>
</dbReference>
<organism evidence="11 12">
    <name type="scientific">Brassica napus</name>
    <name type="common">Rape</name>
    <dbReference type="NCBI Taxonomy" id="3708"/>
    <lineage>
        <taxon>Eukaryota</taxon>
        <taxon>Viridiplantae</taxon>
        <taxon>Streptophyta</taxon>
        <taxon>Embryophyta</taxon>
        <taxon>Tracheophyta</taxon>
        <taxon>Spermatophyta</taxon>
        <taxon>Magnoliopsida</taxon>
        <taxon>eudicotyledons</taxon>
        <taxon>Gunneridae</taxon>
        <taxon>Pentapetalae</taxon>
        <taxon>rosids</taxon>
        <taxon>malvids</taxon>
        <taxon>Brassicales</taxon>
        <taxon>Brassicaceae</taxon>
        <taxon>Brassiceae</taxon>
        <taxon>Brassica</taxon>
    </lineage>
</organism>
<dbReference type="SUPFAM" id="SSF47413">
    <property type="entry name" value="lambda repressor-like DNA-binding domains"/>
    <property type="match status" value="1"/>
</dbReference>
<feature type="region of interest" description="Disordered" evidence="7">
    <location>
        <begin position="331"/>
        <end position="393"/>
    </location>
</feature>
<keyword evidence="3 6" id="KW-0547">Nucleotide-binding</keyword>
<evidence type="ECO:0000256" key="8">
    <source>
        <dbReference type="SAM" id="Phobius"/>
    </source>
</evidence>
<feature type="region of interest" description="Disordered" evidence="7">
    <location>
        <begin position="939"/>
        <end position="962"/>
    </location>
</feature>
<evidence type="ECO:0000256" key="6">
    <source>
        <dbReference type="PROSITE-ProRule" id="PRU10141"/>
    </source>
</evidence>
<dbReference type="EMBL" id="JAGKQM010000007">
    <property type="protein sequence ID" value="KAH0918926.1"/>
    <property type="molecule type" value="Genomic_DNA"/>
</dbReference>
<keyword evidence="1" id="KW-0723">Serine/threonine-protein kinase</keyword>
<dbReference type="Gene3D" id="1.10.510.10">
    <property type="entry name" value="Transferase(Phosphotransferase) domain 1"/>
    <property type="match status" value="1"/>
</dbReference>
<evidence type="ECO:0000259" key="9">
    <source>
        <dbReference type="PROSITE" id="PS50011"/>
    </source>
</evidence>
<feature type="region of interest" description="Disordered" evidence="7">
    <location>
        <begin position="281"/>
        <end position="301"/>
    </location>
</feature>
<dbReference type="PROSITE" id="PS50011">
    <property type="entry name" value="PROTEIN_KINASE_DOM"/>
    <property type="match status" value="1"/>
</dbReference>
<dbReference type="PROSITE" id="PS50943">
    <property type="entry name" value="HTH_CROC1"/>
    <property type="match status" value="1"/>
</dbReference>
<evidence type="ECO:0000256" key="3">
    <source>
        <dbReference type="ARBA" id="ARBA00022741"/>
    </source>
</evidence>
<dbReference type="Gene3D" id="3.30.200.20">
    <property type="entry name" value="Phosphorylase Kinase, domain 1"/>
    <property type="match status" value="1"/>
</dbReference>
<keyword evidence="5 6" id="KW-0067">ATP-binding</keyword>
<feature type="compositionally biased region" description="Basic and acidic residues" evidence="7">
    <location>
        <begin position="363"/>
        <end position="373"/>
    </location>
</feature>
<sequence>MTTAAPSPDQLLPPPQASRVSPKTVHEAVTSLLKWKTEKSKLAKPQLLEQDEFVYLIVTLKKIPQTNRTKPHRILLPHPLINTEEDSPELCLIIDDRPKSGLTKEDAAKKIKSDEIPVTKILKLSKLKTDYKAFEAKRKLCDSYEMFFADRRVIPLLPRLIGKKFFTSKKIPAAVDLKHRNWKEQIEKACGSAMFFVRTGTCSVVKVGKLSMEGDEIVENVMATLNGVVEVLPGNWKYVRSLHLKLSESLALPVYQSVPDLKLKIDAFGSEKSVVVEEEKKKGGSGVVDGGEKSDGVKGKKKKGRIHEVRYMDSNVSEVLDEDEIGDVEVSIESGGDKEKKMKKRKKEVSEAEKPKKKVVKGKLKEKSKDELKPKKKTKITKEESGGGLKPKSKKNCGLHLVSFISSTAASLEHLSGDLCTELSISQNNAGTNKAASSGTSLNTKRLDDDTENLAHERVPTELKKAIMQARGEKKLTQSQLAQLINEKPQVIQEYESGKAIPNQQILSKLDRALGPKLRGKNSREDKYSRRHETRQYSESVKLADTHTSTKNQKLFCINFVFLLLLGFLHFLVSLLVPWGEMETGEAYQKKERASLVAIVVLACLALSSLFVAFSYYCYIRNKVSKRHRINKKFDCEEKGDCQEQQEVTDKGIQVFTFKQLHSATGGFSKSNVVGHGGFGLVYRGVLSNGRKVAIKFMDNAGKQGEEEFKMEVELLSRLRSPYLLALLGYCSDNSHKLLVYEFMANGCLQEHLYPNNRSGSVPLRLDWETRMRIALEAAKGLEYLHEHVTPPVIHRDFKSSNVLLDRNLHAKVSDFGLSKVGSDKAGGYVAPEYALTGHLTTKSDVYSYGIVLLELLTGRVPVDMKRAAGEGVLVSWALPQLAERDKVVDVMDPALEGQYSAKEVVQVAAIAAMCVQEEADYRPLMADVVKSLVPLVRSRGSGSKLSGCSPNSPGKASVGSQ</sequence>
<evidence type="ECO:0000256" key="7">
    <source>
        <dbReference type="SAM" id="MobiDB-lite"/>
    </source>
</evidence>
<evidence type="ECO:0000256" key="5">
    <source>
        <dbReference type="ARBA" id="ARBA00022840"/>
    </source>
</evidence>
<dbReference type="SUPFAM" id="SSF56808">
    <property type="entry name" value="Ribosomal protein L1"/>
    <property type="match status" value="1"/>
</dbReference>
<keyword evidence="4" id="KW-0418">Kinase</keyword>
<feature type="compositionally biased region" description="Polar residues" evidence="7">
    <location>
        <begin position="941"/>
        <end position="962"/>
    </location>
</feature>
<feature type="domain" description="Protein kinase" evidence="9">
    <location>
        <begin position="668"/>
        <end position="937"/>
    </location>
</feature>
<dbReference type="CDD" id="cd00093">
    <property type="entry name" value="HTH_XRE"/>
    <property type="match status" value="1"/>
</dbReference>
<proteinExistence type="predicted"/>
<dbReference type="InterPro" id="IPR011009">
    <property type="entry name" value="Kinase-like_dom_sf"/>
</dbReference>
<dbReference type="CDD" id="cd00403">
    <property type="entry name" value="Ribosomal_L1"/>
    <property type="match status" value="1"/>
</dbReference>
<feature type="binding site" evidence="6">
    <location>
        <position position="696"/>
    </location>
    <ligand>
        <name>ATP</name>
        <dbReference type="ChEBI" id="CHEBI:30616"/>
    </ligand>
</feature>
<dbReference type="PROSITE" id="PS00107">
    <property type="entry name" value="PROTEIN_KINASE_ATP"/>
    <property type="match status" value="1"/>
</dbReference>
<dbReference type="InterPro" id="IPR000719">
    <property type="entry name" value="Prot_kinase_dom"/>
</dbReference>
<dbReference type="Pfam" id="PF01381">
    <property type="entry name" value="HTH_3"/>
    <property type="match status" value="1"/>
</dbReference>
<evidence type="ECO:0000313" key="11">
    <source>
        <dbReference type="EMBL" id="KAH0918926.1"/>
    </source>
</evidence>
<dbReference type="SMART" id="SM00220">
    <property type="entry name" value="S_TKc"/>
    <property type="match status" value="1"/>
</dbReference>
<keyword evidence="12" id="KW-1185">Reference proteome</keyword>
<name>A0ABQ8CPF9_BRANA</name>
<feature type="transmembrane region" description="Helical" evidence="8">
    <location>
        <begin position="555"/>
        <end position="576"/>
    </location>
</feature>
<keyword evidence="8" id="KW-0812">Transmembrane</keyword>
<dbReference type="InterPro" id="IPR010982">
    <property type="entry name" value="Lambda_DNA-bd_dom_sf"/>
</dbReference>
<keyword evidence="2" id="KW-0808">Transferase</keyword>
<comment type="caution">
    <text evidence="11">The sequence shown here is derived from an EMBL/GenBank/DDBJ whole genome shotgun (WGS) entry which is preliminary data.</text>
</comment>
<dbReference type="InterPro" id="IPR023674">
    <property type="entry name" value="Ribosomal_uL1-like"/>
</dbReference>
<dbReference type="InterPro" id="IPR008271">
    <property type="entry name" value="Ser/Thr_kinase_AS"/>
</dbReference>